<gene>
    <name evidence="2" type="ORF">CSC94_03030</name>
</gene>
<dbReference type="OrthoDB" id="9812295at2"/>
<dbReference type="InterPro" id="IPR050712">
    <property type="entry name" value="NAD(P)H-dep_reductase"/>
</dbReference>
<dbReference type="SUPFAM" id="SSF52218">
    <property type="entry name" value="Flavoproteins"/>
    <property type="match status" value="1"/>
</dbReference>
<proteinExistence type="predicted"/>
<name>A0A2G1QTX0_9HYPH</name>
<evidence type="ECO:0000313" key="3">
    <source>
        <dbReference type="Proteomes" id="UP000221168"/>
    </source>
</evidence>
<feature type="domain" description="NADPH-dependent FMN reductase-like" evidence="1">
    <location>
        <begin position="3"/>
        <end position="157"/>
    </location>
</feature>
<protein>
    <submittedName>
        <fullName evidence="2">FMN reductase</fullName>
    </submittedName>
</protein>
<evidence type="ECO:0000259" key="1">
    <source>
        <dbReference type="Pfam" id="PF03358"/>
    </source>
</evidence>
<dbReference type="GO" id="GO:0005829">
    <property type="term" value="C:cytosol"/>
    <property type="evidence" value="ECO:0007669"/>
    <property type="project" value="TreeGrafter"/>
</dbReference>
<dbReference type="Proteomes" id="UP000221168">
    <property type="component" value="Unassembled WGS sequence"/>
</dbReference>
<evidence type="ECO:0000313" key="2">
    <source>
        <dbReference type="EMBL" id="PHP68973.1"/>
    </source>
</evidence>
<dbReference type="PANTHER" id="PTHR30543:SF21">
    <property type="entry name" value="NAD(P)H-DEPENDENT FMN REDUCTASE LOT6"/>
    <property type="match status" value="1"/>
</dbReference>
<dbReference type="InterPro" id="IPR005025">
    <property type="entry name" value="FMN_Rdtase-like_dom"/>
</dbReference>
<organism evidence="2 3">
    <name type="scientific">Zhengella mangrovi</name>
    <dbReference type="NCBI Taxonomy" id="1982044"/>
    <lineage>
        <taxon>Bacteria</taxon>
        <taxon>Pseudomonadati</taxon>
        <taxon>Pseudomonadota</taxon>
        <taxon>Alphaproteobacteria</taxon>
        <taxon>Hyphomicrobiales</taxon>
        <taxon>Notoacmeibacteraceae</taxon>
        <taxon>Zhengella</taxon>
    </lineage>
</organism>
<reference evidence="2 3" key="1">
    <citation type="submission" date="2017-10" db="EMBL/GenBank/DDBJ databases">
        <title>Sedimentibacterium mangrovi gen. nov., sp. nov., a novel member of family Phyllobacteriacea isolated from mangrove sediment.</title>
        <authorList>
            <person name="Liao H."/>
            <person name="Tian Y."/>
        </authorList>
    </citation>
    <scope>NUCLEOTIDE SEQUENCE [LARGE SCALE GENOMIC DNA]</scope>
    <source>
        <strain evidence="2 3">X9-2-2</strain>
    </source>
</reference>
<sequence length="194" mass="20618">MIPKILVFSGSIRSGSFNGQLADAAMKTLAEAGADVTRISLADYPLPIMDEDLEKASGIPENAMKLGRLIAAHDGVFIACPEYNASIPPLLKNTIDWISRISADGATALKPWKGKPVALGAASNGMLGGIRGLYHVRAVLMNCGCHILTEQTAVRQASKAFEPSSGLLKADTGQPLLETTCRALMEYCAAFTRR</sequence>
<dbReference type="RefSeq" id="WP_099303568.1">
    <property type="nucleotide sequence ID" value="NZ_PDVP01000001.1"/>
</dbReference>
<dbReference type="PANTHER" id="PTHR30543">
    <property type="entry name" value="CHROMATE REDUCTASE"/>
    <property type="match status" value="1"/>
</dbReference>
<accession>A0A2G1QTX0</accession>
<dbReference type="InterPro" id="IPR029039">
    <property type="entry name" value="Flavoprotein-like_sf"/>
</dbReference>
<dbReference type="GO" id="GO:0016491">
    <property type="term" value="F:oxidoreductase activity"/>
    <property type="evidence" value="ECO:0007669"/>
    <property type="project" value="InterPro"/>
</dbReference>
<dbReference type="EMBL" id="PDVP01000001">
    <property type="protein sequence ID" value="PHP68973.1"/>
    <property type="molecule type" value="Genomic_DNA"/>
</dbReference>
<keyword evidence="3" id="KW-1185">Reference proteome</keyword>
<dbReference type="GO" id="GO:0010181">
    <property type="term" value="F:FMN binding"/>
    <property type="evidence" value="ECO:0007669"/>
    <property type="project" value="TreeGrafter"/>
</dbReference>
<dbReference type="AlphaFoldDB" id="A0A2G1QTX0"/>
<dbReference type="Pfam" id="PF03358">
    <property type="entry name" value="FMN_red"/>
    <property type="match status" value="1"/>
</dbReference>
<comment type="caution">
    <text evidence="2">The sequence shown here is derived from an EMBL/GenBank/DDBJ whole genome shotgun (WGS) entry which is preliminary data.</text>
</comment>
<dbReference type="Gene3D" id="3.40.50.360">
    <property type="match status" value="1"/>
</dbReference>